<dbReference type="InterPro" id="IPR043727">
    <property type="entry name" value="Lmo0937-like"/>
</dbReference>
<protein>
    <recommendedName>
        <fullName evidence="3">Lmo0937 family membrane protein</fullName>
    </recommendedName>
</protein>
<organism evidence="2">
    <name type="scientific">uncultured Desulfobacterium sp</name>
    <dbReference type="NCBI Taxonomy" id="201089"/>
    <lineage>
        <taxon>Bacteria</taxon>
        <taxon>Pseudomonadati</taxon>
        <taxon>Thermodesulfobacteriota</taxon>
        <taxon>Desulfobacteria</taxon>
        <taxon>Desulfobacterales</taxon>
        <taxon>Desulfobacteriaceae</taxon>
        <taxon>Desulfobacterium</taxon>
        <taxon>environmental samples</taxon>
    </lineage>
</organism>
<keyword evidence="1" id="KW-0472">Membrane</keyword>
<dbReference type="EMBL" id="FR695873">
    <property type="protein sequence ID" value="CBX29879.1"/>
    <property type="molecule type" value="Genomic_DNA"/>
</dbReference>
<dbReference type="Pfam" id="PF18919">
    <property type="entry name" value="DUF5670"/>
    <property type="match status" value="1"/>
</dbReference>
<feature type="transmembrane region" description="Helical" evidence="1">
    <location>
        <begin position="25"/>
        <end position="42"/>
    </location>
</feature>
<name>E1YH35_9BACT</name>
<dbReference type="NCBIfam" id="NF033488">
    <property type="entry name" value="lmo0937_fam_TM"/>
    <property type="match status" value="1"/>
</dbReference>
<evidence type="ECO:0008006" key="3">
    <source>
        <dbReference type="Google" id="ProtNLM"/>
    </source>
</evidence>
<accession>E1YH35</accession>
<dbReference type="AlphaFoldDB" id="E1YH35"/>
<keyword evidence="1" id="KW-1133">Transmembrane helix</keyword>
<evidence type="ECO:0000313" key="2">
    <source>
        <dbReference type="EMBL" id="CBX29879.1"/>
    </source>
</evidence>
<evidence type="ECO:0000256" key="1">
    <source>
        <dbReference type="SAM" id="Phobius"/>
    </source>
</evidence>
<reference evidence="2" key="1">
    <citation type="journal article" date="2011" name="Environ. Microbiol.">
        <title>Genomic insights into the metabolic potential of the polycyclic aromatic hydrocarbon degrading sulfate-reducing Deltaproteobacterium N47.</title>
        <authorList>
            <person name="Bergmann F."/>
            <person name="Selesi D."/>
            <person name="Weinmaier T."/>
            <person name="Tischler P."/>
            <person name="Rattei T."/>
            <person name="Meckenstock R.U."/>
        </authorList>
    </citation>
    <scope>NUCLEOTIDE SEQUENCE</scope>
</reference>
<sequence length="48" mass="5432">MWTIAVILIILWLLGLVSGYTMGNFIHILFIIAIIVVLVRVIQGRKPL</sequence>
<proteinExistence type="predicted"/>
<keyword evidence="1" id="KW-0812">Transmembrane</keyword>
<gene>
    <name evidence="2" type="ORF">N47_F15740</name>
</gene>